<dbReference type="Proteomes" id="UP000178106">
    <property type="component" value="Unassembled WGS sequence"/>
</dbReference>
<dbReference type="InterPro" id="IPR038735">
    <property type="entry name" value="MSMEG_1276-like_NTP-PPase_dom"/>
</dbReference>
<sequence>YNKLVRDKMIDIYKHDVANKISASDYAVRYLPPEETLERLKDKLLEEAQEVFEAYGKEDKTHLKEEIADVIEVVDAILYHNGILLSEVLAIRDAKKVKKGGFEEGLYLESITYFDEMKS</sequence>
<dbReference type="EMBL" id="MHLU01000091">
    <property type="protein sequence ID" value="OGZ18454.1"/>
    <property type="molecule type" value="Genomic_DNA"/>
</dbReference>
<comment type="caution">
    <text evidence="2">The sequence shown here is derived from an EMBL/GenBank/DDBJ whole genome shotgun (WGS) entry which is preliminary data.</text>
</comment>
<evidence type="ECO:0000313" key="2">
    <source>
        <dbReference type="EMBL" id="OGZ18454.1"/>
    </source>
</evidence>
<accession>A0A1G2DXZ7</accession>
<feature type="non-terminal residue" evidence="2">
    <location>
        <position position="1"/>
    </location>
</feature>
<proteinExistence type="predicted"/>
<name>A0A1G2DXZ7_9BACT</name>
<feature type="domain" description="NTP pyrophosphohydrolase MazG-like" evidence="1">
    <location>
        <begin position="36"/>
        <end position="74"/>
    </location>
</feature>
<dbReference type="SUPFAM" id="SSF101386">
    <property type="entry name" value="all-alpha NTP pyrophosphatases"/>
    <property type="match status" value="1"/>
</dbReference>
<organism evidence="2 3">
    <name type="scientific">Candidatus Lloydbacteria bacterium RIFOXYC12_FULL_46_25</name>
    <dbReference type="NCBI Taxonomy" id="1798670"/>
    <lineage>
        <taxon>Bacteria</taxon>
        <taxon>Candidatus Lloydiibacteriota</taxon>
    </lineage>
</organism>
<protein>
    <recommendedName>
        <fullName evidence="1">NTP pyrophosphohydrolase MazG-like domain-containing protein</fullName>
    </recommendedName>
</protein>
<reference evidence="2 3" key="1">
    <citation type="journal article" date="2016" name="Nat. Commun.">
        <title>Thousands of microbial genomes shed light on interconnected biogeochemical processes in an aquifer system.</title>
        <authorList>
            <person name="Anantharaman K."/>
            <person name="Brown C.T."/>
            <person name="Hug L.A."/>
            <person name="Sharon I."/>
            <person name="Castelle C.J."/>
            <person name="Probst A.J."/>
            <person name="Thomas B.C."/>
            <person name="Singh A."/>
            <person name="Wilkins M.J."/>
            <person name="Karaoz U."/>
            <person name="Brodie E.L."/>
            <person name="Williams K.H."/>
            <person name="Hubbard S.S."/>
            <person name="Banfield J.F."/>
        </authorList>
    </citation>
    <scope>NUCLEOTIDE SEQUENCE [LARGE SCALE GENOMIC DNA]</scope>
</reference>
<gene>
    <name evidence="2" type="ORF">A2494_03350</name>
</gene>
<dbReference type="CDD" id="cd11532">
    <property type="entry name" value="NTP-PPase_COG4997"/>
    <property type="match status" value="1"/>
</dbReference>
<evidence type="ECO:0000259" key="1">
    <source>
        <dbReference type="Pfam" id="PF03819"/>
    </source>
</evidence>
<evidence type="ECO:0000313" key="3">
    <source>
        <dbReference type="Proteomes" id="UP000178106"/>
    </source>
</evidence>
<dbReference type="AlphaFoldDB" id="A0A1G2DXZ7"/>
<dbReference type="InterPro" id="IPR004518">
    <property type="entry name" value="MazG-like_dom"/>
</dbReference>
<dbReference type="Pfam" id="PF03819">
    <property type="entry name" value="MazG"/>
    <property type="match status" value="1"/>
</dbReference>
<dbReference type="Gene3D" id="1.10.287.1080">
    <property type="entry name" value="MazG-like"/>
    <property type="match status" value="1"/>
</dbReference>